<dbReference type="InterPro" id="IPR004838">
    <property type="entry name" value="NHTrfase_class1_PyrdxlP-BS"/>
</dbReference>
<evidence type="ECO:0000313" key="1">
    <source>
        <dbReference type="EMBL" id="KAK7248023.1"/>
    </source>
</evidence>
<dbReference type="KEGG" id="aaf:AURANDRAFT_21841"/>
<dbReference type="PANTHER" id="PTHR11879:SF22">
    <property type="entry name" value="ASPARTATE AMINOTRANSFERASE, MITOCHONDRIAL"/>
    <property type="match status" value="1"/>
</dbReference>
<keyword evidence="2" id="KW-1185">Reference proteome</keyword>
<comment type="caution">
    <text evidence="1">The sequence shown here is derived from an EMBL/GenBank/DDBJ whole genome shotgun (WGS) entry which is preliminary data.</text>
</comment>
<dbReference type="Gene3D" id="3.90.1150.10">
    <property type="entry name" value="Aspartate Aminotransferase, domain 1"/>
    <property type="match status" value="1"/>
</dbReference>
<dbReference type="PANTHER" id="PTHR11879">
    <property type="entry name" value="ASPARTATE AMINOTRANSFERASE"/>
    <property type="match status" value="1"/>
</dbReference>
<keyword evidence="1" id="KW-0808">Transferase</keyword>
<dbReference type="PRINTS" id="PR00799">
    <property type="entry name" value="TRANSAMINASE"/>
</dbReference>
<proteinExistence type="predicted"/>
<dbReference type="PROSITE" id="PS00105">
    <property type="entry name" value="AA_TRANSFER_CLASS_1"/>
    <property type="match status" value="1"/>
</dbReference>
<gene>
    <name evidence="1" type="primary">AAT1</name>
    <name evidence="1" type="ORF">SO694_00087025</name>
</gene>
<dbReference type="GO" id="GO:0004069">
    <property type="term" value="F:L-aspartate:2-oxoglutarate aminotransferase activity"/>
    <property type="evidence" value="ECO:0007669"/>
    <property type="project" value="UniProtKB-EC"/>
</dbReference>
<organism evidence="1 2">
    <name type="scientific">Aureococcus anophagefferens</name>
    <name type="common">Harmful bloom alga</name>
    <dbReference type="NCBI Taxonomy" id="44056"/>
    <lineage>
        <taxon>Eukaryota</taxon>
        <taxon>Sar</taxon>
        <taxon>Stramenopiles</taxon>
        <taxon>Ochrophyta</taxon>
        <taxon>Pelagophyceae</taxon>
        <taxon>Pelagomonadales</taxon>
        <taxon>Pelagomonadaceae</taxon>
        <taxon>Aureococcus</taxon>
    </lineage>
</organism>
<reference evidence="1 2" key="1">
    <citation type="submission" date="2024-03" db="EMBL/GenBank/DDBJ databases">
        <title>Aureococcus anophagefferens CCMP1851 and Kratosvirus quantuckense: Draft genome of a second virus-susceptible host strain in the model system.</title>
        <authorList>
            <person name="Chase E."/>
            <person name="Truchon A.R."/>
            <person name="Schepens W."/>
            <person name="Wilhelm S.W."/>
        </authorList>
    </citation>
    <scope>NUCLEOTIDE SEQUENCE [LARGE SCALE GENOMIC DNA]</scope>
    <source>
        <strain evidence="1 2">CCMP1851</strain>
    </source>
</reference>
<dbReference type="Gene3D" id="3.40.640.10">
    <property type="entry name" value="Type I PLP-dependent aspartate aminotransferase-like (Major domain)"/>
    <property type="match status" value="1"/>
</dbReference>
<dbReference type="InterPro" id="IPR015424">
    <property type="entry name" value="PyrdxlP-dep_Trfase"/>
</dbReference>
<dbReference type="NCBIfam" id="NF006719">
    <property type="entry name" value="PRK09257.1"/>
    <property type="match status" value="1"/>
</dbReference>
<dbReference type="InterPro" id="IPR004839">
    <property type="entry name" value="Aminotransferase_I/II_large"/>
</dbReference>
<name>A0ABR1G511_AURAN</name>
<dbReference type="InterPro" id="IPR000796">
    <property type="entry name" value="Asp_trans"/>
</dbReference>
<dbReference type="GO" id="GO:0030170">
    <property type="term" value="F:pyridoxal phosphate binding"/>
    <property type="evidence" value="ECO:0007669"/>
    <property type="project" value="InterPro"/>
</dbReference>
<dbReference type="InterPro" id="IPR015422">
    <property type="entry name" value="PyrdxlP-dep_Trfase_small"/>
</dbReference>
<sequence length="442" mass="47946">MQTVLAVLCLVPAAALVRGAPSRVAATPRKASPSAYLSEIPQGPPDAILGIAAAFRASNADDKVNVCVGAYRDDVGVPYVLPSVTEAERRLLDRGEKKEYAPIEGLADFRQKALEFAYGEDCAALKEGRIAGVQTLSGTGACRVAGEFYARFLPEGTAVYVSDPTWGNHIPIMELAGLEVRKYRYLDRETNGLDYEAFLEDIDAAPAGSVFLLHACAHNPTGVDPTRDQWDAVSKKILAKGHHVLMDCAYQGFASGDAEADAFAIRKFLDDGHSLLLAQSFAKNFGLYGERVGTLSVVCKDTEEVERVMSQLKRIIRPMYSSPPIHGALIVKEVLSDDALRAQYYDECAQMAERIGGMRVRLREEIEAAGSEHDWTHVTDQIGMFAFTGMTSDMCDTLTADYSIYLTKDGRISVAGVNSGNIKYIAKAVHEVTHGKEIGVAA</sequence>
<accession>A0ABR1G511</accession>
<evidence type="ECO:0000313" key="2">
    <source>
        <dbReference type="Proteomes" id="UP001363151"/>
    </source>
</evidence>
<dbReference type="EMBL" id="JBBJCI010000121">
    <property type="protein sequence ID" value="KAK7248023.1"/>
    <property type="molecule type" value="Genomic_DNA"/>
</dbReference>
<dbReference type="Pfam" id="PF00155">
    <property type="entry name" value="Aminotran_1_2"/>
    <property type="match status" value="1"/>
</dbReference>
<protein>
    <submittedName>
        <fullName evidence="1">Aspartate aminotransferase</fullName>
    </submittedName>
</protein>
<keyword evidence="1" id="KW-0032">Aminotransferase</keyword>
<dbReference type="Proteomes" id="UP001363151">
    <property type="component" value="Unassembled WGS sequence"/>
</dbReference>
<dbReference type="GO" id="GO:0006520">
    <property type="term" value="P:amino acid metabolic process"/>
    <property type="evidence" value="ECO:0007669"/>
    <property type="project" value="InterPro"/>
</dbReference>
<dbReference type="SUPFAM" id="SSF53383">
    <property type="entry name" value="PLP-dependent transferases"/>
    <property type="match status" value="1"/>
</dbReference>
<dbReference type="GO" id="GO:0005739">
    <property type="term" value="C:mitochondrion"/>
    <property type="evidence" value="ECO:0007669"/>
    <property type="project" value="TreeGrafter"/>
</dbReference>
<dbReference type="CDD" id="cd00609">
    <property type="entry name" value="AAT_like"/>
    <property type="match status" value="1"/>
</dbReference>
<dbReference type="InterPro" id="IPR015421">
    <property type="entry name" value="PyrdxlP-dep_Trfase_major"/>
</dbReference>